<reference evidence="1 2" key="1">
    <citation type="submission" date="2019-03" db="EMBL/GenBank/DDBJ databases">
        <title>Above-ground endophytic microbial communities from plants in different locations in the United States.</title>
        <authorList>
            <person name="Frank C."/>
        </authorList>
    </citation>
    <scope>NUCLEOTIDE SEQUENCE [LARGE SCALE GENOMIC DNA]</scope>
    <source>
        <strain evidence="1 2">LP_13_YM</strain>
    </source>
</reference>
<accession>A0A4R3YKL5</accession>
<comment type="caution">
    <text evidence="1">The sequence shown here is derived from an EMBL/GenBank/DDBJ whole genome shotgun (WGS) entry which is preliminary data.</text>
</comment>
<evidence type="ECO:0000313" key="1">
    <source>
        <dbReference type="EMBL" id="TCV93285.1"/>
    </source>
</evidence>
<sequence>MRPAYTLVLAVVALAGCATQNQRHTEIHDAMSSTVYQYQDPTEGDATLTLIRDHDLWGAGCSSAIYVDDKVVADMEVGQQLTLHLPSGSRKLSLLPHGACDAPRVDADATLGTGETRVFRISPDGGSLTAEKHAPG</sequence>
<proteinExistence type="predicted"/>
<name>A0A4R3YKL5_9GAMM</name>
<keyword evidence="2" id="KW-1185">Reference proteome</keyword>
<organism evidence="1 2">
    <name type="scientific">Luteibacter rhizovicinus</name>
    <dbReference type="NCBI Taxonomy" id="242606"/>
    <lineage>
        <taxon>Bacteria</taxon>
        <taxon>Pseudomonadati</taxon>
        <taxon>Pseudomonadota</taxon>
        <taxon>Gammaproteobacteria</taxon>
        <taxon>Lysobacterales</taxon>
        <taxon>Rhodanobacteraceae</taxon>
        <taxon>Luteibacter</taxon>
    </lineage>
</organism>
<evidence type="ECO:0000313" key="2">
    <source>
        <dbReference type="Proteomes" id="UP000295645"/>
    </source>
</evidence>
<dbReference type="RefSeq" id="WP_132144960.1">
    <property type="nucleotide sequence ID" value="NZ_SMCS01000005.1"/>
</dbReference>
<dbReference type="Proteomes" id="UP000295645">
    <property type="component" value="Unassembled WGS sequence"/>
</dbReference>
<dbReference type="EMBL" id="SMCS01000005">
    <property type="protein sequence ID" value="TCV93285.1"/>
    <property type="molecule type" value="Genomic_DNA"/>
</dbReference>
<protein>
    <submittedName>
        <fullName evidence="1">Uncharacterized protein</fullName>
    </submittedName>
</protein>
<dbReference type="OrthoDB" id="5950182at2"/>
<dbReference type="AlphaFoldDB" id="A0A4R3YKL5"/>
<gene>
    <name evidence="1" type="ORF">EC912_105145</name>
</gene>
<dbReference type="PROSITE" id="PS51257">
    <property type="entry name" value="PROKAR_LIPOPROTEIN"/>
    <property type="match status" value="1"/>
</dbReference>